<accession>A0A5C8P9T1</accession>
<gene>
    <name evidence="14" type="primary">moeB</name>
    <name evidence="14" type="ORF">FHP25_35750</name>
</gene>
<dbReference type="PANTHER" id="PTHR10953">
    <property type="entry name" value="UBIQUITIN-ACTIVATING ENZYME E1"/>
    <property type="match status" value="1"/>
</dbReference>
<comment type="subunit">
    <text evidence="7">Homodimer. Forms a stable heterotetrameric complex of 2 MoeB and 2 MoaD during adenylation of MoaD.</text>
</comment>
<dbReference type="InterPro" id="IPR000594">
    <property type="entry name" value="ThiF_NAD_FAD-bd"/>
</dbReference>
<evidence type="ECO:0000256" key="2">
    <source>
        <dbReference type="ARBA" id="ARBA00022679"/>
    </source>
</evidence>
<dbReference type="EC" id="2.7.7.80" evidence="8"/>
<dbReference type="Proteomes" id="UP000321638">
    <property type="component" value="Unassembled WGS sequence"/>
</dbReference>
<keyword evidence="4" id="KW-0067">ATP-binding</keyword>
<evidence type="ECO:0000256" key="12">
    <source>
        <dbReference type="ARBA" id="ARBA00078531"/>
    </source>
</evidence>
<dbReference type="FunFam" id="3.40.50.720:FF:000033">
    <property type="entry name" value="Adenylyltransferase and sulfurtransferase MOCS3"/>
    <property type="match status" value="1"/>
</dbReference>
<evidence type="ECO:0000256" key="3">
    <source>
        <dbReference type="ARBA" id="ARBA00022741"/>
    </source>
</evidence>
<dbReference type="OrthoDB" id="9804286at2"/>
<dbReference type="GO" id="GO:0008146">
    <property type="term" value="F:sulfotransferase activity"/>
    <property type="evidence" value="ECO:0007669"/>
    <property type="project" value="TreeGrafter"/>
</dbReference>
<dbReference type="NCBIfam" id="NF004281">
    <property type="entry name" value="PRK05690.1"/>
    <property type="match status" value="1"/>
</dbReference>
<dbReference type="AlphaFoldDB" id="A0A5C8P9T1"/>
<keyword evidence="14" id="KW-0548">Nucleotidyltransferase</keyword>
<dbReference type="InterPro" id="IPR045886">
    <property type="entry name" value="ThiF/MoeB/HesA"/>
</dbReference>
<dbReference type="GO" id="GO:0008641">
    <property type="term" value="F:ubiquitin-like modifier activating enzyme activity"/>
    <property type="evidence" value="ECO:0007669"/>
    <property type="project" value="InterPro"/>
</dbReference>
<comment type="catalytic activity">
    <reaction evidence="5">
        <text>[molybdopterin-synthase sulfur-carrier protein]-C-terminal Gly-Gly + ATP + H(+) = [molybdopterin-synthase sulfur-carrier protein]-C-terminal Gly-Gly-AMP + diphosphate</text>
        <dbReference type="Rhea" id="RHEA:43616"/>
        <dbReference type="Rhea" id="RHEA-COMP:12159"/>
        <dbReference type="Rhea" id="RHEA-COMP:12202"/>
        <dbReference type="ChEBI" id="CHEBI:15378"/>
        <dbReference type="ChEBI" id="CHEBI:30616"/>
        <dbReference type="ChEBI" id="CHEBI:33019"/>
        <dbReference type="ChEBI" id="CHEBI:90618"/>
        <dbReference type="ChEBI" id="CHEBI:90778"/>
        <dbReference type="EC" id="2.7.7.80"/>
    </reaction>
</comment>
<evidence type="ECO:0000256" key="11">
    <source>
        <dbReference type="ARBA" id="ARBA00075328"/>
    </source>
</evidence>
<name>A0A5C8P9T1_9HYPH</name>
<dbReference type="GO" id="GO:0005524">
    <property type="term" value="F:ATP binding"/>
    <property type="evidence" value="ECO:0007669"/>
    <property type="project" value="UniProtKB-KW"/>
</dbReference>
<sequence length="277" mass="28962">MNLDFTEAELHRYARHIILPEIGGIGQARLRAARVLVVGAGGLGTPLLQYLAAAGIGTIGIVDHDTVSLSNLQRQVIHRTSDVGAAKVASARRALAEINPEANVAAHALRLSPDNALELIAGYDVIADGSDNFATRYLLTDACFLAGKTLVAAAILRFEGQLSTYKPHLGPPHPCYRCIFAEPPPPEAVPSCAAAGVLGSMAGTIGAWQATEVVKEILGIGESLSGKLLLYDALDARVERLAVARRDDCPLCGSSPAITSLASPLAQASYAEAYCGD</sequence>
<comment type="caution">
    <text evidence="14">The sequence shown here is derived from an EMBL/GenBank/DDBJ whole genome shotgun (WGS) entry which is preliminary data.</text>
</comment>
<evidence type="ECO:0000256" key="6">
    <source>
        <dbReference type="ARBA" id="ARBA00055169"/>
    </source>
</evidence>
<evidence type="ECO:0000313" key="15">
    <source>
        <dbReference type="Proteomes" id="UP000321638"/>
    </source>
</evidence>
<evidence type="ECO:0000256" key="5">
    <source>
        <dbReference type="ARBA" id="ARBA00052218"/>
    </source>
</evidence>
<evidence type="ECO:0000259" key="13">
    <source>
        <dbReference type="Pfam" id="PF00899"/>
    </source>
</evidence>
<dbReference type="Gene3D" id="3.40.50.720">
    <property type="entry name" value="NAD(P)-binding Rossmann-like Domain"/>
    <property type="match status" value="1"/>
</dbReference>
<reference evidence="14 15" key="1">
    <citation type="submission" date="2019-06" db="EMBL/GenBank/DDBJ databases">
        <title>New taxonomy in bacterial strain CC-CFT640, isolated from vineyard.</title>
        <authorList>
            <person name="Lin S.-Y."/>
            <person name="Tsai C.-F."/>
            <person name="Young C.-C."/>
        </authorList>
    </citation>
    <scope>NUCLEOTIDE SEQUENCE [LARGE SCALE GENOMIC DNA]</scope>
    <source>
        <strain evidence="14 15">CC-CFT640</strain>
    </source>
</reference>
<dbReference type="GO" id="GO:0005829">
    <property type="term" value="C:cytosol"/>
    <property type="evidence" value="ECO:0007669"/>
    <property type="project" value="TreeGrafter"/>
</dbReference>
<dbReference type="InterPro" id="IPR035985">
    <property type="entry name" value="Ubiquitin-activating_enz"/>
</dbReference>
<evidence type="ECO:0000256" key="8">
    <source>
        <dbReference type="ARBA" id="ARBA00066884"/>
    </source>
</evidence>
<dbReference type="PANTHER" id="PTHR10953:SF102">
    <property type="entry name" value="ADENYLYLTRANSFERASE AND SULFURTRANSFERASE MOCS3"/>
    <property type="match status" value="1"/>
</dbReference>
<evidence type="ECO:0000256" key="4">
    <source>
        <dbReference type="ARBA" id="ARBA00022840"/>
    </source>
</evidence>
<evidence type="ECO:0000256" key="10">
    <source>
        <dbReference type="ARBA" id="ARBA00075110"/>
    </source>
</evidence>
<protein>
    <recommendedName>
        <fullName evidence="9">Molybdopterin-synthase adenylyltransferase</fullName>
        <ecNumber evidence="8">2.7.7.80</ecNumber>
    </recommendedName>
    <alternativeName>
        <fullName evidence="12">MoaD protein adenylase</fullName>
    </alternativeName>
    <alternativeName>
        <fullName evidence="10">Molybdopterin-converting factor subunit 1 adenylase</fullName>
    </alternativeName>
    <alternativeName>
        <fullName evidence="11">Sulfur carrier protein MoaD adenylyltransferase</fullName>
    </alternativeName>
</protein>
<dbReference type="GO" id="GO:0061605">
    <property type="term" value="F:molybdopterin-synthase adenylyltransferase activity"/>
    <property type="evidence" value="ECO:0007669"/>
    <property type="project" value="UniProtKB-EC"/>
</dbReference>
<feature type="domain" description="THIF-type NAD/FAD binding fold" evidence="13">
    <location>
        <begin position="13"/>
        <end position="250"/>
    </location>
</feature>
<organism evidence="14 15">
    <name type="scientific">Vineibacter terrae</name>
    <dbReference type="NCBI Taxonomy" id="2586908"/>
    <lineage>
        <taxon>Bacteria</taxon>
        <taxon>Pseudomonadati</taxon>
        <taxon>Pseudomonadota</taxon>
        <taxon>Alphaproteobacteria</taxon>
        <taxon>Hyphomicrobiales</taxon>
        <taxon>Vineibacter</taxon>
    </lineage>
</organism>
<dbReference type="SUPFAM" id="SSF69572">
    <property type="entry name" value="Activating enzymes of the ubiquitin-like proteins"/>
    <property type="match status" value="1"/>
</dbReference>
<dbReference type="EMBL" id="VDUZ01000064">
    <property type="protein sequence ID" value="TXL70189.1"/>
    <property type="molecule type" value="Genomic_DNA"/>
</dbReference>
<dbReference type="Pfam" id="PF00899">
    <property type="entry name" value="ThiF"/>
    <property type="match status" value="1"/>
</dbReference>
<evidence type="ECO:0000256" key="9">
    <source>
        <dbReference type="ARBA" id="ARBA00073635"/>
    </source>
</evidence>
<proteinExistence type="inferred from homology"/>
<dbReference type="GO" id="GO:0004792">
    <property type="term" value="F:thiosulfate-cyanide sulfurtransferase activity"/>
    <property type="evidence" value="ECO:0007669"/>
    <property type="project" value="TreeGrafter"/>
</dbReference>
<keyword evidence="3" id="KW-0547">Nucleotide-binding</keyword>
<dbReference type="RefSeq" id="WP_147851801.1">
    <property type="nucleotide sequence ID" value="NZ_VDUZ01000064.1"/>
</dbReference>
<comment type="similarity">
    <text evidence="1">Belongs to the HesA/MoeB/ThiF family.</text>
</comment>
<dbReference type="CDD" id="cd00757">
    <property type="entry name" value="ThiF_MoeB_HesA_family"/>
    <property type="match status" value="1"/>
</dbReference>
<comment type="function">
    <text evidence="6">Catalyzes the adenylation by ATP of the carboxyl group of the C-terminal glycine of sulfur carrier protein MoaD.</text>
</comment>
<evidence type="ECO:0000256" key="1">
    <source>
        <dbReference type="ARBA" id="ARBA00009919"/>
    </source>
</evidence>
<keyword evidence="15" id="KW-1185">Reference proteome</keyword>
<evidence type="ECO:0000256" key="7">
    <source>
        <dbReference type="ARBA" id="ARBA00063809"/>
    </source>
</evidence>
<keyword evidence="2 14" id="KW-0808">Transferase</keyword>
<evidence type="ECO:0000313" key="14">
    <source>
        <dbReference type="EMBL" id="TXL70189.1"/>
    </source>
</evidence>